<evidence type="ECO:0000313" key="4">
    <source>
        <dbReference type="Proteomes" id="UP000006174"/>
    </source>
</evidence>
<protein>
    <recommendedName>
        <fullName evidence="5">Myb-like domain-containing protein</fullName>
    </recommendedName>
</protein>
<dbReference type="EMBL" id="CAGI01000154">
    <property type="protein sequence ID" value="CCF50361.1"/>
    <property type="molecule type" value="Genomic_DNA"/>
</dbReference>
<feature type="compositionally biased region" description="Low complexity" evidence="2">
    <location>
        <begin position="169"/>
        <end position="182"/>
    </location>
</feature>
<gene>
    <name evidence="3" type="ORF">UHOR_14390</name>
</gene>
<keyword evidence="1" id="KW-0175">Coiled coil</keyword>
<organism evidence="3 4">
    <name type="scientific">Ustilago hordei</name>
    <name type="common">Barley covered smut fungus</name>
    <dbReference type="NCBI Taxonomy" id="120017"/>
    <lineage>
        <taxon>Eukaryota</taxon>
        <taxon>Fungi</taxon>
        <taxon>Dikarya</taxon>
        <taxon>Basidiomycota</taxon>
        <taxon>Ustilaginomycotina</taxon>
        <taxon>Ustilaginomycetes</taxon>
        <taxon>Ustilaginales</taxon>
        <taxon>Ustilaginaceae</taxon>
        <taxon>Ustilago</taxon>
    </lineage>
</organism>
<feature type="coiled-coil region" evidence="1">
    <location>
        <begin position="423"/>
        <end position="450"/>
    </location>
</feature>
<feature type="region of interest" description="Disordered" evidence="2">
    <location>
        <begin position="460"/>
        <end position="496"/>
    </location>
</feature>
<feature type="region of interest" description="Disordered" evidence="2">
    <location>
        <begin position="132"/>
        <end position="189"/>
    </location>
</feature>
<proteinExistence type="predicted"/>
<keyword evidence="4" id="KW-1185">Reference proteome</keyword>
<evidence type="ECO:0008006" key="5">
    <source>
        <dbReference type="Google" id="ProtNLM"/>
    </source>
</evidence>
<accession>I2FTW8</accession>
<name>I2FTW8_USTHO</name>
<feature type="compositionally biased region" description="Low complexity" evidence="2">
    <location>
        <begin position="146"/>
        <end position="159"/>
    </location>
</feature>
<dbReference type="HOGENOM" id="CLU_550040_0_0_1"/>
<reference evidence="3 4" key="1">
    <citation type="journal article" date="2012" name="Plant Cell">
        <title>Genome comparison of barley and maize smut fungi reveals targeted loss of RNA silencing components and species-specific presence of transposable elements.</title>
        <authorList>
            <person name="Laurie J.D."/>
            <person name="Ali S."/>
            <person name="Linning R."/>
            <person name="Mannhaupt G."/>
            <person name="Wong P."/>
            <person name="Gueldener U."/>
            <person name="Muensterkoetter M."/>
            <person name="Moore R."/>
            <person name="Kahmann R."/>
            <person name="Bakkeren G."/>
            <person name="Schirawski J."/>
        </authorList>
    </citation>
    <scope>NUCLEOTIDE SEQUENCE [LARGE SCALE GENOMIC DNA]</scope>
    <source>
        <strain evidence="4">Uh4875-4</strain>
    </source>
</reference>
<evidence type="ECO:0000313" key="3">
    <source>
        <dbReference type="EMBL" id="CCF50361.1"/>
    </source>
</evidence>
<comment type="caution">
    <text evidence="3">The sequence shown here is derived from an EMBL/GenBank/DDBJ whole genome shotgun (WGS) entry which is preliminary data.</text>
</comment>
<evidence type="ECO:0000256" key="2">
    <source>
        <dbReference type="SAM" id="MobiDB-lite"/>
    </source>
</evidence>
<evidence type="ECO:0000256" key="1">
    <source>
        <dbReference type="SAM" id="Coils"/>
    </source>
</evidence>
<feature type="region of interest" description="Disordered" evidence="2">
    <location>
        <begin position="291"/>
        <end position="373"/>
    </location>
</feature>
<dbReference type="AlphaFoldDB" id="I2FTW8"/>
<dbReference type="Proteomes" id="UP000006174">
    <property type="component" value="Unassembled WGS sequence"/>
</dbReference>
<sequence>MPSKRRPDFLTSVCLRVQAINKHELTNQRPSEPADSVSSVSWRMVVRDRDQARVGKVKVHGLRSLLPRVSLTSYTPQSAHCTADSMNSSQVSASALSTLPPVVSEELQSLSRSGELANVMDQLDEDEEFLADVDWPASPPPPQGPLVTSASASTLVSSSQAPQAIPNCSLSRSASPSGSQGSTLAGNPQWDPVSMEILAKAVLNRNPNHAPNNSAKASVWEPIYQEYKAACRRKLLPFRELSATKKKWRDMVKKRRGGDQLNARSTGGVEATSVTEKLIDDFIATEGVNTAAASRSLPSTPTPRRRRGFVELPVDRDRQQFAEIASNTGGGDPAARPLTAPSERASQEDSATSESGDDRVDMQARKRPRNTTADVLSSIAEGMEIHRQHERSFRDRQLRFMEESLKAQMELSKAQLNIETRGQTEIQTKMESLDNRMRASQEQTDRLESMVSTMMSMIRSNAAAGPSCGQRHRRSCRSHSSSRTGVYNGFEPSSEQ</sequence>